<evidence type="ECO:0000313" key="2">
    <source>
        <dbReference type="EMBL" id="PWC01310.1"/>
    </source>
</evidence>
<keyword evidence="3" id="KW-1185">Reference proteome</keyword>
<feature type="transmembrane region" description="Helical" evidence="1">
    <location>
        <begin position="48"/>
        <end position="67"/>
    </location>
</feature>
<feature type="transmembrane region" description="Helical" evidence="1">
    <location>
        <begin position="12"/>
        <end position="33"/>
    </location>
</feature>
<organism evidence="2 3">
    <name type="scientific">Corynebacterium yudongzhengii</name>
    <dbReference type="NCBI Taxonomy" id="2080740"/>
    <lineage>
        <taxon>Bacteria</taxon>
        <taxon>Bacillati</taxon>
        <taxon>Actinomycetota</taxon>
        <taxon>Actinomycetes</taxon>
        <taxon>Mycobacteriales</taxon>
        <taxon>Corynebacteriaceae</taxon>
        <taxon>Corynebacterium</taxon>
    </lineage>
</organism>
<name>A0A2U1T5L8_9CORY</name>
<dbReference type="RefSeq" id="WP_108432185.1">
    <property type="nucleotide sequence ID" value="NZ_CP026947.1"/>
</dbReference>
<proteinExistence type="predicted"/>
<keyword evidence="1" id="KW-0472">Membrane</keyword>
<dbReference type="EMBL" id="QEEZ01000014">
    <property type="protein sequence ID" value="PWC01310.1"/>
    <property type="molecule type" value="Genomic_DNA"/>
</dbReference>
<reference evidence="3" key="1">
    <citation type="submission" date="2018-04" db="EMBL/GenBank/DDBJ databases">
        <authorList>
            <person name="Liu S."/>
            <person name="Wang Z."/>
            <person name="Li J."/>
        </authorList>
    </citation>
    <scope>NUCLEOTIDE SEQUENCE [LARGE SCALE GENOMIC DNA]</scope>
    <source>
        <strain evidence="3">2189</strain>
    </source>
</reference>
<evidence type="ECO:0000313" key="3">
    <source>
        <dbReference type="Proteomes" id="UP000244989"/>
    </source>
</evidence>
<dbReference type="OrthoDB" id="4412651at2"/>
<protein>
    <submittedName>
        <fullName evidence="2">Uncharacterized protein</fullName>
    </submittedName>
</protein>
<comment type="caution">
    <text evidence="2">The sequence shown here is derived from an EMBL/GenBank/DDBJ whole genome shotgun (WGS) entry which is preliminary data.</text>
</comment>
<gene>
    <name evidence="2" type="ORF">DF222_07840</name>
</gene>
<keyword evidence="1" id="KW-0812">Transmembrane</keyword>
<sequence length="73" mass="7719">MQNLSSPNKIAQAFLAVIVGIWAYCLVVAPMLTEGSYTEVVAEKSREIGIGFTIAAAAVGAICYVIAKKNSQK</sequence>
<evidence type="ECO:0000256" key="1">
    <source>
        <dbReference type="SAM" id="Phobius"/>
    </source>
</evidence>
<dbReference type="Proteomes" id="UP000244989">
    <property type="component" value="Unassembled WGS sequence"/>
</dbReference>
<keyword evidence="1" id="KW-1133">Transmembrane helix</keyword>
<dbReference type="AlphaFoldDB" id="A0A2U1T5L8"/>
<accession>A0A2U1T5L8</accession>
<dbReference type="KEGG" id="cyz:C3B44_09690"/>